<feature type="compositionally biased region" description="Low complexity" evidence="2">
    <location>
        <begin position="378"/>
        <end position="388"/>
    </location>
</feature>
<protein>
    <recommendedName>
        <fullName evidence="7">PPE family protein</fullName>
    </recommendedName>
</protein>
<reference evidence="5 6" key="1">
    <citation type="submission" date="2015-10" db="EMBL/GenBank/DDBJ databases">
        <title>Mycobacterium gordonae draft genome assembly.</title>
        <authorList>
            <person name="Ustinova V."/>
            <person name="Smirnova T."/>
            <person name="Blagodatskikh K."/>
            <person name="Varlamov D."/>
            <person name="Larionova E."/>
            <person name="Chernousova L."/>
        </authorList>
    </citation>
    <scope>NUCLEOTIDE SEQUENCE [LARGE SCALE GENOMIC DNA]</scope>
    <source>
        <strain evidence="5 6">CTRI 14-8773</strain>
    </source>
</reference>
<dbReference type="OrthoDB" id="4753487at2"/>
<feature type="compositionally biased region" description="Low complexity" evidence="2">
    <location>
        <begin position="362"/>
        <end position="371"/>
    </location>
</feature>
<feature type="domain" description="PPE-PPW subfamily C-terminal" evidence="4">
    <location>
        <begin position="472"/>
        <end position="517"/>
    </location>
</feature>
<evidence type="ECO:0000256" key="1">
    <source>
        <dbReference type="ARBA" id="ARBA00010652"/>
    </source>
</evidence>
<evidence type="ECO:0000256" key="2">
    <source>
        <dbReference type="SAM" id="MobiDB-lite"/>
    </source>
</evidence>
<dbReference type="RefSeq" id="WP_055576595.1">
    <property type="nucleotide sequence ID" value="NZ_LKTM01000021.1"/>
</dbReference>
<dbReference type="InterPro" id="IPR000030">
    <property type="entry name" value="PPE_dom"/>
</dbReference>
<comment type="caution">
    <text evidence="5">The sequence shown here is derived from an EMBL/GenBank/DDBJ whole genome shotgun (WGS) entry which is preliminary data.</text>
</comment>
<dbReference type="SUPFAM" id="SSF140459">
    <property type="entry name" value="PE/PPE dimer-like"/>
    <property type="match status" value="1"/>
</dbReference>
<dbReference type="InterPro" id="IPR043641">
    <property type="entry name" value="PPE-PPW_C"/>
</dbReference>
<dbReference type="InterPro" id="IPR038332">
    <property type="entry name" value="PPE_sf"/>
</dbReference>
<dbReference type="Gene3D" id="1.20.1260.20">
    <property type="entry name" value="PPE superfamily"/>
    <property type="match status" value="1"/>
</dbReference>
<proteinExistence type="inferred from homology"/>
<evidence type="ECO:0000259" key="3">
    <source>
        <dbReference type="Pfam" id="PF00823"/>
    </source>
</evidence>
<evidence type="ECO:0000259" key="4">
    <source>
        <dbReference type="Pfam" id="PF18878"/>
    </source>
</evidence>
<organism evidence="5 6">
    <name type="scientific">Mycobacterium gordonae</name>
    <dbReference type="NCBI Taxonomy" id="1778"/>
    <lineage>
        <taxon>Bacteria</taxon>
        <taxon>Bacillati</taxon>
        <taxon>Actinomycetota</taxon>
        <taxon>Actinomycetes</taxon>
        <taxon>Mycobacteriales</taxon>
        <taxon>Mycobacteriaceae</taxon>
        <taxon>Mycobacterium</taxon>
    </lineage>
</organism>
<gene>
    <name evidence="5" type="ORF">AO501_04420</name>
</gene>
<feature type="domain" description="PPE" evidence="3">
    <location>
        <begin position="1"/>
        <end position="163"/>
    </location>
</feature>
<dbReference type="PANTHER" id="PTHR46766:SF1">
    <property type="entry name" value="GLUTAMINE-RICH PROTEIN 2"/>
    <property type="match status" value="1"/>
</dbReference>
<feature type="region of interest" description="Disordered" evidence="2">
    <location>
        <begin position="350"/>
        <end position="438"/>
    </location>
</feature>
<dbReference type="PANTHER" id="PTHR46766">
    <property type="entry name" value="GLUTAMINE-RICH PROTEIN 2"/>
    <property type="match status" value="1"/>
</dbReference>
<dbReference type="AlphaFoldDB" id="A0A0Q2R938"/>
<evidence type="ECO:0000313" key="5">
    <source>
        <dbReference type="EMBL" id="KQH80526.1"/>
    </source>
</evidence>
<name>A0A0Q2R938_MYCGO</name>
<dbReference type="Proteomes" id="UP000051677">
    <property type="component" value="Unassembled WGS sequence"/>
</dbReference>
<dbReference type="GO" id="GO:0052572">
    <property type="term" value="P:response to host immune response"/>
    <property type="evidence" value="ECO:0007669"/>
    <property type="project" value="TreeGrafter"/>
</dbReference>
<evidence type="ECO:0008006" key="7">
    <source>
        <dbReference type="Google" id="ProtNLM"/>
    </source>
</evidence>
<feature type="compositionally biased region" description="Gly residues" evidence="2">
    <location>
        <begin position="389"/>
        <end position="399"/>
    </location>
</feature>
<dbReference type="FunFam" id="1.20.1260.20:FF:000001">
    <property type="entry name" value="PPE family protein PPE41"/>
    <property type="match status" value="1"/>
</dbReference>
<comment type="similarity">
    <text evidence="1">Belongs to the mycobacterial PPE family.</text>
</comment>
<dbReference type="Pfam" id="PF00823">
    <property type="entry name" value="PPE"/>
    <property type="match status" value="1"/>
</dbReference>
<accession>A0A0Q2R938</accession>
<feature type="compositionally biased region" description="Low complexity" evidence="2">
    <location>
        <begin position="416"/>
        <end position="428"/>
    </location>
</feature>
<sequence>MWMASPPEVHSTLLSAGSGAGSLLSAATAWSSLSAEYADVADELMALLVAVQAGVWEGPSVEQYVAAHIPYLAWLTRAGTTAARAAAQHEIVAAAYEAALAAMPTLPELAANHVIHGTLVATNFFGMNTIPIALNEADYVRMWIQAASTMATYQTVSDAALASTSPTGTAPEIVQETQSSAGTGVETHAGEPTVIDYVVADFLRNISGGRVDWNVTEGTLNGLPFEDYTNAADPYWWVARAIEFPKDFETFIQELLTNPQEAFQSYSYLIFVDYPEHIPQLFQALIQSPQLLAFAFGAAASNVGAAIGLAGLSGLAAVQPPAVPAVVALPGSPPASVSPAVGMAPVASVAPTAPAPAPTPAPATSSIASAGPTPPPASAITGPGFPFLVGGGPGIGHGSGMRTSASAAAKKKAPEPDVAAAASGAAARSRTRRGRRAGLHDHNDEFMNMNVDVEPDWGAPAGGESTPSAVFSEQGAGTLGFAGTASREAAIAAGGMARLEEDEFGSGPKLPMIPGTWRGDEAGAS</sequence>
<evidence type="ECO:0000313" key="6">
    <source>
        <dbReference type="Proteomes" id="UP000051677"/>
    </source>
</evidence>
<dbReference type="EMBL" id="LKTM01000021">
    <property type="protein sequence ID" value="KQH80526.1"/>
    <property type="molecule type" value="Genomic_DNA"/>
</dbReference>
<feature type="region of interest" description="Disordered" evidence="2">
    <location>
        <begin position="502"/>
        <end position="525"/>
    </location>
</feature>
<dbReference type="Pfam" id="PF18878">
    <property type="entry name" value="PPE-PPW"/>
    <property type="match status" value="1"/>
</dbReference>